<dbReference type="EMBL" id="JANHOH010000011">
    <property type="protein sequence ID" value="MCQ6961086.1"/>
    <property type="molecule type" value="Genomic_DNA"/>
</dbReference>
<keyword evidence="11" id="KW-0407">Ion channel</keyword>
<evidence type="ECO:0000313" key="14">
    <source>
        <dbReference type="EMBL" id="MCQ6961086.1"/>
    </source>
</evidence>
<keyword evidence="2" id="KW-0813">Transport</keyword>
<dbReference type="InterPro" id="IPR027359">
    <property type="entry name" value="Volt_channel_dom_sf"/>
</dbReference>
<feature type="transmembrane region" description="Helical" evidence="12">
    <location>
        <begin position="227"/>
        <end position="251"/>
    </location>
</feature>
<keyword evidence="9" id="KW-0406">Ion transport</keyword>
<proteinExistence type="predicted"/>
<evidence type="ECO:0000256" key="5">
    <source>
        <dbReference type="ARBA" id="ARBA00022826"/>
    </source>
</evidence>
<feature type="transmembrane region" description="Helical" evidence="12">
    <location>
        <begin position="37"/>
        <end position="58"/>
    </location>
</feature>
<gene>
    <name evidence="14" type="ORF">NPE20_24135</name>
</gene>
<sequence>MNRNNRDRGYKRLKKKVHLLLDPTDGGTFWDQVINSLIVCLILLNLAAVCLETVESLYQGYRSWFRNFELFSITIFSIEYLLRLWSCTCIRKYRHPLKGRLRYILSAGSLVDLAAILPFYLPLSGLDLRSLRVLRMIRFMRFFKLGRFLNASRVIRRVFASKKEELLISVLLVFTLIILAASAMYFVEHDTQPDKFSSIPETMWWSVATLTTVGYGDVYPITSIGKTLTACISILGIGMFALPAGILASGFSEEFKRKEARVAAACCPHCGMALYE</sequence>
<feature type="transmembrane region" description="Helical" evidence="12">
    <location>
        <begin position="64"/>
        <end position="82"/>
    </location>
</feature>
<evidence type="ECO:0000256" key="9">
    <source>
        <dbReference type="ARBA" id="ARBA00023065"/>
    </source>
</evidence>
<accession>A0ABT1TA24</accession>
<protein>
    <submittedName>
        <fullName evidence="14">Ion transporter</fullName>
    </submittedName>
</protein>
<evidence type="ECO:0000256" key="10">
    <source>
        <dbReference type="ARBA" id="ARBA00023136"/>
    </source>
</evidence>
<dbReference type="SUPFAM" id="SSF81324">
    <property type="entry name" value="Voltage-gated potassium channels"/>
    <property type="match status" value="1"/>
</dbReference>
<dbReference type="InterPro" id="IPR005821">
    <property type="entry name" value="Ion_trans_dom"/>
</dbReference>
<dbReference type="PANTHER" id="PTHR11537">
    <property type="entry name" value="VOLTAGE-GATED POTASSIUM CHANNEL"/>
    <property type="match status" value="1"/>
</dbReference>
<keyword evidence="5" id="KW-0631">Potassium channel</keyword>
<evidence type="ECO:0000256" key="6">
    <source>
        <dbReference type="ARBA" id="ARBA00022882"/>
    </source>
</evidence>
<dbReference type="Proteomes" id="UP001204376">
    <property type="component" value="Unassembled WGS sequence"/>
</dbReference>
<evidence type="ECO:0000256" key="3">
    <source>
        <dbReference type="ARBA" id="ARBA00022538"/>
    </source>
</evidence>
<feature type="transmembrane region" description="Helical" evidence="12">
    <location>
        <begin position="103"/>
        <end position="121"/>
    </location>
</feature>
<comment type="subcellular location">
    <subcellularLocation>
        <location evidence="1">Membrane</location>
        <topology evidence="1">Multi-pass membrane protein</topology>
    </subcellularLocation>
</comment>
<feature type="domain" description="Ion transport" evidence="13">
    <location>
        <begin position="32"/>
        <end position="258"/>
    </location>
</feature>
<evidence type="ECO:0000256" key="1">
    <source>
        <dbReference type="ARBA" id="ARBA00004141"/>
    </source>
</evidence>
<evidence type="ECO:0000256" key="2">
    <source>
        <dbReference type="ARBA" id="ARBA00022448"/>
    </source>
</evidence>
<dbReference type="Pfam" id="PF00520">
    <property type="entry name" value="Ion_trans"/>
    <property type="match status" value="1"/>
</dbReference>
<keyword evidence="15" id="KW-1185">Reference proteome</keyword>
<dbReference type="Gene3D" id="1.10.287.70">
    <property type="match status" value="1"/>
</dbReference>
<keyword evidence="4 12" id="KW-0812">Transmembrane</keyword>
<evidence type="ECO:0000256" key="11">
    <source>
        <dbReference type="ARBA" id="ARBA00023303"/>
    </source>
</evidence>
<dbReference type="PANTHER" id="PTHR11537:SF254">
    <property type="entry name" value="POTASSIUM VOLTAGE-GATED CHANNEL PROTEIN SHAB"/>
    <property type="match status" value="1"/>
</dbReference>
<organism evidence="14 15">
    <name type="scientific">Mucilaginibacter aquariorum</name>
    <dbReference type="NCBI Taxonomy" id="2967225"/>
    <lineage>
        <taxon>Bacteria</taxon>
        <taxon>Pseudomonadati</taxon>
        <taxon>Bacteroidota</taxon>
        <taxon>Sphingobacteriia</taxon>
        <taxon>Sphingobacteriales</taxon>
        <taxon>Sphingobacteriaceae</taxon>
        <taxon>Mucilaginibacter</taxon>
    </lineage>
</organism>
<feature type="transmembrane region" description="Helical" evidence="12">
    <location>
        <begin position="166"/>
        <end position="187"/>
    </location>
</feature>
<keyword evidence="8 12" id="KW-1133">Transmembrane helix</keyword>
<evidence type="ECO:0000256" key="8">
    <source>
        <dbReference type="ARBA" id="ARBA00022989"/>
    </source>
</evidence>
<evidence type="ECO:0000259" key="13">
    <source>
        <dbReference type="Pfam" id="PF00520"/>
    </source>
</evidence>
<keyword evidence="10 12" id="KW-0472">Membrane</keyword>
<keyword evidence="7" id="KW-0630">Potassium</keyword>
<name>A0ABT1TA24_9SPHI</name>
<keyword evidence="3" id="KW-0633">Potassium transport</keyword>
<evidence type="ECO:0000256" key="12">
    <source>
        <dbReference type="SAM" id="Phobius"/>
    </source>
</evidence>
<evidence type="ECO:0000313" key="15">
    <source>
        <dbReference type="Proteomes" id="UP001204376"/>
    </source>
</evidence>
<reference evidence="14 15" key="1">
    <citation type="submission" date="2022-07" db="EMBL/GenBank/DDBJ databases">
        <title>Mucilaginibacter sp. JC4.</title>
        <authorList>
            <person name="Le V."/>
            <person name="Ko S.-R."/>
            <person name="Ahn C.-Y."/>
            <person name="Oh H.-M."/>
        </authorList>
    </citation>
    <scope>NUCLEOTIDE SEQUENCE [LARGE SCALE GENOMIC DNA]</scope>
    <source>
        <strain evidence="14 15">JC4</strain>
    </source>
</reference>
<evidence type="ECO:0000256" key="4">
    <source>
        <dbReference type="ARBA" id="ARBA00022692"/>
    </source>
</evidence>
<dbReference type="PRINTS" id="PR00169">
    <property type="entry name" value="KCHANNEL"/>
</dbReference>
<evidence type="ECO:0000256" key="7">
    <source>
        <dbReference type="ARBA" id="ARBA00022958"/>
    </source>
</evidence>
<dbReference type="InterPro" id="IPR028325">
    <property type="entry name" value="VG_K_chnl"/>
</dbReference>
<dbReference type="Gene3D" id="1.20.120.350">
    <property type="entry name" value="Voltage-gated potassium channels. Chain C"/>
    <property type="match status" value="1"/>
</dbReference>
<comment type="caution">
    <text evidence="14">The sequence shown here is derived from an EMBL/GenBank/DDBJ whole genome shotgun (WGS) entry which is preliminary data.</text>
</comment>
<keyword evidence="6" id="KW-0851">Voltage-gated channel</keyword>